<dbReference type="Proteomes" id="UP000034653">
    <property type="component" value="Unassembled WGS sequence"/>
</dbReference>
<reference evidence="1 2" key="1">
    <citation type="journal article" date="2015" name="Nature">
        <title>rRNA introns, odd ribosomes, and small enigmatic genomes across a large radiation of phyla.</title>
        <authorList>
            <person name="Brown C.T."/>
            <person name="Hug L.A."/>
            <person name="Thomas B.C."/>
            <person name="Sharon I."/>
            <person name="Castelle C.J."/>
            <person name="Singh A."/>
            <person name="Wilkins M.J."/>
            <person name="Williams K.H."/>
            <person name="Banfield J.F."/>
        </authorList>
    </citation>
    <scope>NUCLEOTIDE SEQUENCE [LARGE SCALE GENOMIC DNA]</scope>
</reference>
<sequence>MFKLKNDLKMISAELLGGLTAQKDLTEVSTASISNKLEDENQLRDLMEFLAQEIEEPLDTLGLRELLVGKYQHLLKYEDITQNIDGKLRSILSSEDRTHTVNILLSGPRRIIGTFIDGRVGGLIFNAQHKDTVEEVIRVKSRGGADRQRVFALVSTIDFSKEIIDPSLLKDIRLENLAGVCFVQLPVIPSAIERLPSEVVTLEESSKATVQFFMTPVNSPLEEIVRGSSEKDPQALFAGTSANFSNTPSLTNRVHTAVFSLHHGISYFDHPGYPDKAKRGSFSIVRINSNAEMTIVREGNRSLNYLKSRLHQ</sequence>
<evidence type="ECO:0000313" key="2">
    <source>
        <dbReference type="Proteomes" id="UP000034653"/>
    </source>
</evidence>
<organism evidence="1 2">
    <name type="scientific">Candidatus Woesebacteria bacterium GW2011_GWA1_45_8</name>
    <dbReference type="NCBI Taxonomy" id="1618559"/>
    <lineage>
        <taxon>Bacteria</taxon>
        <taxon>Candidatus Woeseibacteriota</taxon>
    </lineage>
</organism>
<evidence type="ECO:0000313" key="1">
    <source>
        <dbReference type="EMBL" id="KKU12357.1"/>
    </source>
</evidence>
<name>A0A0G1MVZ5_9BACT</name>
<dbReference type="EMBL" id="LCLG01000002">
    <property type="protein sequence ID" value="KKU12357.1"/>
    <property type="molecule type" value="Genomic_DNA"/>
</dbReference>
<comment type="caution">
    <text evidence="1">The sequence shown here is derived from an EMBL/GenBank/DDBJ whole genome shotgun (WGS) entry which is preliminary data.</text>
</comment>
<proteinExistence type="predicted"/>
<protein>
    <submittedName>
        <fullName evidence="1">Uncharacterized protein</fullName>
    </submittedName>
</protein>
<dbReference type="AlphaFoldDB" id="A0A0G1MVZ5"/>
<accession>A0A0G1MVZ5</accession>
<gene>
    <name evidence="1" type="ORF">UX19_C0002G0064</name>
</gene>